<accession>A0ABM9BIU3</accession>
<dbReference type="Proteomes" id="UP000838749">
    <property type="component" value="Unassembled WGS sequence"/>
</dbReference>
<sequence>MGSQEYAMSKIGSLGPVVFVVSEGATRTIDEFTRNTAGRWAQHDIIGKKPKKEWLGPGVDSVSFSVRFDARFGLNPRKELDRLIELERSGKALPLIIGRKGVGTGLWIIADISQAWESMDNIGNVLTSNVNITLEEYVK</sequence>
<dbReference type="InterPro" id="IPR009734">
    <property type="entry name" value="Myoviridae_GpU"/>
</dbReference>
<reference evidence="1" key="1">
    <citation type="submission" date="2021-12" db="EMBL/GenBank/DDBJ databases">
        <authorList>
            <person name="Criscuolo A."/>
        </authorList>
    </citation>
    <scope>NUCLEOTIDE SEQUENCE</scope>
    <source>
        <strain evidence="1">CIP111894</strain>
    </source>
</reference>
<evidence type="ECO:0008006" key="3">
    <source>
        <dbReference type="Google" id="ProtNLM"/>
    </source>
</evidence>
<evidence type="ECO:0000313" key="2">
    <source>
        <dbReference type="Proteomes" id="UP000838749"/>
    </source>
</evidence>
<keyword evidence="2" id="KW-1185">Reference proteome</keyword>
<dbReference type="Pfam" id="PF06995">
    <property type="entry name" value="Phage_P2_GpU"/>
    <property type="match status" value="1"/>
</dbReference>
<dbReference type="EMBL" id="CAKMAB010000040">
    <property type="protein sequence ID" value="CAH1058845.1"/>
    <property type="molecule type" value="Genomic_DNA"/>
</dbReference>
<name>A0ABM9BIU3_9BACL</name>
<organism evidence="1 2">
    <name type="scientific">Paenibacillus pseudetheri</name>
    <dbReference type="NCBI Taxonomy" id="2897682"/>
    <lineage>
        <taxon>Bacteria</taxon>
        <taxon>Bacillati</taxon>
        <taxon>Bacillota</taxon>
        <taxon>Bacilli</taxon>
        <taxon>Bacillales</taxon>
        <taxon>Paenibacillaceae</taxon>
        <taxon>Paenibacillus</taxon>
    </lineage>
</organism>
<evidence type="ECO:0000313" key="1">
    <source>
        <dbReference type="EMBL" id="CAH1058845.1"/>
    </source>
</evidence>
<proteinExistence type="predicted"/>
<dbReference type="RefSeq" id="WP_234540708.1">
    <property type="nucleotide sequence ID" value="NZ_CAKMAB010000040.1"/>
</dbReference>
<protein>
    <recommendedName>
        <fullName evidence="3">Phage tail protein</fullName>
    </recommendedName>
</protein>
<comment type="caution">
    <text evidence="1">The sequence shown here is derived from an EMBL/GenBank/DDBJ whole genome shotgun (WGS) entry which is preliminary data.</text>
</comment>
<gene>
    <name evidence="1" type="ORF">PAECIP111894_05031</name>
</gene>